<dbReference type="InterPro" id="IPR011250">
    <property type="entry name" value="OMP/PagP_B-barrel"/>
</dbReference>
<dbReference type="EMBL" id="BLJN01000001">
    <property type="protein sequence ID" value="GFE78947.1"/>
    <property type="molecule type" value="Genomic_DNA"/>
</dbReference>
<dbReference type="Gene3D" id="2.40.160.20">
    <property type="match status" value="1"/>
</dbReference>
<name>A0A829Y6V1_9GAMM</name>
<dbReference type="Proteomes" id="UP000445000">
    <property type="component" value="Unassembled WGS sequence"/>
</dbReference>
<feature type="signal peptide" evidence="2">
    <location>
        <begin position="1"/>
        <end position="37"/>
    </location>
</feature>
<sequence length="224" mass="24503">MHWHIGKWFFPRQISLRNWMRAALGVTLLAAAASASAQRAPDKYANWEFTPFYGYMAGGEFEDPTTNTDRDLEGDSSFGLFINAAADQWRHYELIYAKQGSSVDGAVPFDLDVEYLQIGGTVMYQDAKTVIPYFGMTIGGARFSPDGPGLDDETKFAFTVGGGFKVPVTDHFGVRFDARAFVSLFDSSGNAFCVSDNGVGTCGIRTKSDTFVQYQAALGVIIGF</sequence>
<evidence type="ECO:0000256" key="1">
    <source>
        <dbReference type="ARBA" id="ARBA00022729"/>
    </source>
</evidence>
<dbReference type="SUPFAM" id="SSF56925">
    <property type="entry name" value="OMPA-like"/>
    <property type="match status" value="1"/>
</dbReference>
<comment type="caution">
    <text evidence="4">The sequence shown here is derived from an EMBL/GenBank/DDBJ whole genome shotgun (WGS) entry which is preliminary data.</text>
</comment>
<dbReference type="AlphaFoldDB" id="A0A829Y6V1"/>
<evidence type="ECO:0000313" key="5">
    <source>
        <dbReference type="Proteomes" id="UP000445000"/>
    </source>
</evidence>
<organism evidence="4 5">
    <name type="scientific">Steroidobacter agaridevorans</name>
    <dbReference type="NCBI Taxonomy" id="2695856"/>
    <lineage>
        <taxon>Bacteria</taxon>
        <taxon>Pseudomonadati</taxon>
        <taxon>Pseudomonadota</taxon>
        <taxon>Gammaproteobacteria</taxon>
        <taxon>Steroidobacterales</taxon>
        <taxon>Steroidobacteraceae</taxon>
        <taxon>Steroidobacter</taxon>
    </lineage>
</organism>
<feature type="domain" description="Outer membrane protein beta-barrel" evidence="3">
    <location>
        <begin position="28"/>
        <end position="186"/>
    </location>
</feature>
<keyword evidence="1 2" id="KW-0732">Signal</keyword>
<dbReference type="Pfam" id="PF13505">
    <property type="entry name" value="OMP_b-brl"/>
    <property type="match status" value="1"/>
</dbReference>
<protein>
    <recommendedName>
        <fullName evidence="3">Outer membrane protein beta-barrel domain-containing protein</fullName>
    </recommendedName>
</protein>
<reference evidence="5" key="1">
    <citation type="submission" date="2020-01" db="EMBL/GenBank/DDBJ databases">
        <title>'Steroidobacter agaridevorans' sp. nov., agar-degrading bacteria isolated from rhizosphere soils.</title>
        <authorList>
            <person name="Ikenaga M."/>
            <person name="Kataoka M."/>
            <person name="Murouchi A."/>
            <person name="Katsuragi S."/>
            <person name="Sakai M."/>
        </authorList>
    </citation>
    <scope>NUCLEOTIDE SEQUENCE [LARGE SCALE GENOMIC DNA]</scope>
    <source>
        <strain evidence="5">YU21-B</strain>
    </source>
</reference>
<accession>A0A829Y6V1</accession>
<feature type="chain" id="PRO_5032682034" description="Outer membrane protein beta-barrel domain-containing protein" evidence="2">
    <location>
        <begin position="38"/>
        <end position="224"/>
    </location>
</feature>
<keyword evidence="5" id="KW-1185">Reference proteome</keyword>
<evidence type="ECO:0000259" key="3">
    <source>
        <dbReference type="Pfam" id="PF13505"/>
    </source>
</evidence>
<proteinExistence type="predicted"/>
<evidence type="ECO:0000256" key="2">
    <source>
        <dbReference type="SAM" id="SignalP"/>
    </source>
</evidence>
<gene>
    <name evidence="4" type="ORF">GCM10011487_09470</name>
</gene>
<dbReference type="RefSeq" id="WP_161810784.1">
    <property type="nucleotide sequence ID" value="NZ_BLJN01000001.1"/>
</dbReference>
<evidence type="ECO:0000313" key="4">
    <source>
        <dbReference type="EMBL" id="GFE78947.1"/>
    </source>
</evidence>
<dbReference type="InterPro" id="IPR027385">
    <property type="entry name" value="Beta-barrel_OMP"/>
</dbReference>